<dbReference type="NCBIfam" id="TIGR00593">
    <property type="entry name" value="pola"/>
    <property type="match status" value="1"/>
</dbReference>
<keyword evidence="6 16" id="KW-0235">DNA replication</keyword>
<dbReference type="PANTHER" id="PTHR10133:SF27">
    <property type="entry name" value="DNA POLYMERASE NU"/>
    <property type="match status" value="1"/>
</dbReference>
<dbReference type="Gene3D" id="3.30.420.10">
    <property type="entry name" value="Ribonuclease H-like superfamily/Ribonuclease H"/>
    <property type="match status" value="1"/>
</dbReference>
<gene>
    <name evidence="16" type="primary">polA</name>
    <name evidence="19" type="ordered locus">Halha_0427</name>
</gene>
<feature type="domain" description="5'-3' exonuclease" evidence="17">
    <location>
        <begin position="2"/>
        <end position="264"/>
    </location>
</feature>
<dbReference type="SUPFAM" id="SSF47807">
    <property type="entry name" value="5' to 3' exonuclease, C-terminal subdomain"/>
    <property type="match status" value="1"/>
</dbReference>
<dbReference type="KEGG" id="hhl:Halha_0427"/>
<dbReference type="GO" id="GO:0006302">
    <property type="term" value="P:double-strand break repair"/>
    <property type="evidence" value="ECO:0007669"/>
    <property type="project" value="TreeGrafter"/>
</dbReference>
<dbReference type="InterPro" id="IPR012337">
    <property type="entry name" value="RNaseH-like_sf"/>
</dbReference>
<evidence type="ECO:0000256" key="8">
    <source>
        <dbReference type="ARBA" id="ARBA00022763"/>
    </source>
</evidence>
<protein>
    <recommendedName>
        <fullName evidence="3 15">DNA polymerase I</fullName>
        <ecNumber evidence="2 15">2.7.7.7</ecNumber>
    </recommendedName>
</protein>
<dbReference type="InterPro" id="IPR002421">
    <property type="entry name" value="5-3_exonuclease"/>
</dbReference>
<dbReference type="Pfam" id="PF01367">
    <property type="entry name" value="5_3_exonuc"/>
    <property type="match status" value="1"/>
</dbReference>
<evidence type="ECO:0000256" key="14">
    <source>
        <dbReference type="ARBA" id="ARBA00049244"/>
    </source>
</evidence>
<evidence type="ECO:0000313" key="19">
    <source>
        <dbReference type="EMBL" id="AGB40420.1"/>
    </source>
</evidence>
<dbReference type="SMART" id="SM00279">
    <property type="entry name" value="HhH2"/>
    <property type="match status" value="1"/>
</dbReference>
<dbReference type="SUPFAM" id="SSF88723">
    <property type="entry name" value="PIN domain-like"/>
    <property type="match status" value="1"/>
</dbReference>
<evidence type="ECO:0000256" key="5">
    <source>
        <dbReference type="ARBA" id="ARBA00022695"/>
    </source>
</evidence>
<keyword evidence="10 16" id="KW-0269">Exonuclease</keyword>
<comment type="catalytic activity">
    <reaction evidence="14 16">
        <text>DNA(n) + a 2'-deoxyribonucleoside 5'-triphosphate = DNA(n+1) + diphosphate</text>
        <dbReference type="Rhea" id="RHEA:22508"/>
        <dbReference type="Rhea" id="RHEA-COMP:17339"/>
        <dbReference type="Rhea" id="RHEA-COMP:17340"/>
        <dbReference type="ChEBI" id="CHEBI:33019"/>
        <dbReference type="ChEBI" id="CHEBI:61560"/>
        <dbReference type="ChEBI" id="CHEBI:173112"/>
        <dbReference type="EC" id="2.7.7.7"/>
    </reaction>
</comment>
<dbReference type="SMART" id="SM00482">
    <property type="entry name" value="POLAc"/>
    <property type="match status" value="1"/>
</dbReference>
<dbReference type="PRINTS" id="PR00868">
    <property type="entry name" value="DNAPOLI"/>
</dbReference>
<evidence type="ECO:0000256" key="12">
    <source>
        <dbReference type="ARBA" id="ARBA00023125"/>
    </source>
</evidence>
<dbReference type="InterPro" id="IPR029060">
    <property type="entry name" value="PIN-like_dom_sf"/>
</dbReference>
<dbReference type="OrthoDB" id="9806424at2"/>
<comment type="subunit">
    <text evidence="16">Single-chain monomer with multiple functions.</text>
</comment>
<evidence type="ECO:0000259" key="17">
    <source>
        <dbReference type="SMART" id="SM00475"/>
    </source>
</evidence>
<dbReference type="SMART" id="SM00475">
    <property type="entry name" value="53EXOc"/>
    <property type="match status" value="1"/>
</dbReference>
<dbReference type="FunFam" id="3.40.50.1010:FF:000001">
    <property type="entry name" value="DNA polymerase I"/>
    <property type="match status" value="1"/>
</dbReference>
<dbReference type="Pfam" id="PF00476">
    <property type="entry name" value="DNA_pol_A"/>
    <property type="match status" value="1"/>
</dbReference>
<dbReference type="FunFam" id="1.10.150.20:FF:000002">
    <property type="entry name" value="DNA polymerase I"/>
    <property type="match status" value="1"/>
</dbReference>
<dbReference type="GO" id="GO:0003677">
    <property type="term" value="F:DNA binding"/>
    <property type="evidence" value="ECO:0007669"/>
    <property type="project" value="UniProtKB-UniRule"/>
</dbReference>
<evidence type="ECO:0000256" key="1">
    <source>
        <dbReference type="ARBA" id="ARBA00007705"/>
    </source>
</evidence>
<dbReference type="CDD" id="cd08637">
    <property type="entry name" value="DNA_pol_A_pol_I_C"/>
    <property type="match status" value="1"/>
</dbReference>
<comment type="function">
    <text evidence="16">In addition to polymerase activity, this DNA polymerase exhibits 5'-3' exonuclease activity.</text>
</comment>
<dbReference type="SUPFAM" id="SSF53098">
    <property type="entry name" value="Ribonuclease H-like"/>
    <property type="match status" value="1"/>
</dbReference>
<dbReference type="PANTHER" id="PTHR10133">
    <property type="entry name" value="DNA POLYMERASE I"/>
    <property type="match status" value="1"/>
</dbReference>
<dbReference type="PATRIC" id="fig|748449.3.peg.398"/>
<dbReference type="SUPFAM" id="SSF56672">
    <property type="entry name" value="DNA/RNA polymerases"/>
    <property type="match status" value="1"/>
</dbReference>
<evidence type="ECO:0000256" key="16">
    <source>
        <dbReference type="RuleBase" id="RU004460"/>
    </source>
</evidence>
<feature type="domain" description="DNA-directed DNA polymerase family A palm" evidence="18">
    <location>
        <begin position="616"/>
        <end position="818"/>
    </location>
</feature>
<dbReference type="GO" id="GO:0003887">
    <property type="term" value="F:DNA-directed DNA polymerase activity"/>
    <property type="evidence" value="ECO:0007669"/>
    <property type="project" value="UniProtKB-UniRule"/>
</dbReference>
<dbReference type="EC" id="2.7.7.7" evidence="2 15"/>
<dbReference type="InterPro" id="IPR019760">
    <property type="entry name" value="DNA-dir_DNA_pol_A_CS"/>
</dbReference>
<dbReference type="PROSITE" id="PS00447">
    <property type="entry name" value="DNA_POLYMERASE_A"/>
    <property type="match status" value="1"/>
</dbReference>
<dbReference type="InterPro" id="IPR036279">
    <property type="entry name" value="5-3_exonuclease_C_sf"/>
</dbReference>
<keyword evidence="7" id="KW-0540">Nuclease</keyword>
<dbReference type="InterPro" id="IPR008918">
    <property type="entry name" value="HhH2"/>
</dbReference>
<evidence type="ECO:0000259" key="18">
    <source>
        <dbReference type="SMART" id="SM00482"/>
    </source>
</evidence>
<keyword evidence="9 16" id="KW-0378">Hydrolase</keyword>
<dbReference type="Gene3D" id="3.30.70.370">
    <property type="match status" value="1"/>
</dbReference>
<comment type="similarity">
    <text evidence="1 16">Belongs to the DNA polymerase type-A family.</text>
</comment>
<dbReference type="FunFam" id="1.10.150.20:FF:000003">
    <property type="entry name" value="DNA polymerase I"/>
    <property type="match status" value="1"/>
</dbReference>
<dbReference type="GO" id="GO:0006261">
    <property type="term" value="P:DNA-templated DNA replication"/>
    <property type="evidence" value="ECO:0007669"/>
    <property type="project" value="UniProtKB-UniRule"/>
</dbReference>
<dbReference type="Gene3D" id="1.20.1060.10">
    <property type="entry name" value="Taq DNA Polymerase, Chain T, domain 4"/>
    <property type="match status" value="1"/>
</dbReference>
<dbReference type="STRING" id="748449.Halha_0427"/>
<dbReference type="RefSeq" id="WP_015326146.1">
    <property type="nucleotide sequence ID" value="NC_019978.1"/>
</dbReference>
<organism evidence="19 20">
    <name type="scientific">Halobacteroides halobius (strain ATCC 35273 / DSM 5150 / MD-1)</name>
    <dbReference type="NCBI Taxonomy" id="748449"/>
    <lineage>
        <taxon>Bacteria</taxon>
        <taxon>Bacillati</taxon>
        <taxon>Bacillota</taxon>
        <taxon>Clostridia</taxon>
        <taxon>Halanaerobiales</taxon>
        <taxon>Halobacteroidaceae</taxon>
        <taxon>Halobacteroides</taxon>
    </lineage>
</organism>
<dbReference type="eggNOG" id="COG0749">
    <property type="taxonomic scope" value="Bacteria"/>
</dbReference>
<sequence length="856" mass="97805">MSKQRLYLLDGNSLVYRAFYALPDTLTTSDGTVTNAVFGFTKMLLSLIDNQAPDLIGIAFDAQGATFRHEEYEEYKANRKETPDKLKHQFDLVKEVVDALEIPRFEVESLEADDLIGTLAIEAEKEDYKVTIVTGDRDALQLISDNIEIMYTKRGISNIIRYDVDKFREDYELDPEQLVDKKALMGDKSDNIPGVDGIGDKTSTKLLKEFGGLEEVLDNIDQVGGKKRKQMLREQGARAKLSKRLATIKVDCPLEINFDKLVLADLEDIDQAYDLFNRLEFTSLISYLGGHKGLEKVDYQEVNELEELQSLKLPSTIAIKLNLNGPRLKQTLEGIIIATLEQVYYINLAEKELITYLEDTLVDKKLLMYQAKGQLRYLLQQGIEEFNLSFDPLLAAYLLQPSEDAIDLAGIIEKYLQQAEPEVTGIKLLAVRTNILFKLQIKLEEELKENDLLELFQDMELPLVRILAQLELNGIKVSQEQLENLFTELSTKISKLKKEICNLAGEEFNINSPQQLGTILFDKLDLPVIKKTSTGNYSTSAKVLEKLEGNHEIIPLISEYRSLTKLKSTYVDPLESYINEKTGRIHTNFKQQVTATGRLSSREPNLQNIPIRTEEGRKIRQVFVAQEGYKLVAADYSQVELRVLAHISQDERLKKAYQQGLDIHTQTAKELFGISTKQTRRKAKAVNFGIAYGISDWGLADRLKINKREAKEYIDLYFSRYPKVKEYIDDKIRQAKKQGYVTTIFDRKRYLPEINSRNYHKRQFAERTAINTPIQGSAADIMKLAMLDVAKALEKEELASDILLQVHDELVLEVPKDEVKKVAKLVKKRMEDTVNLDVPLEVDVKVGDNWNEMEEY</sequence>
<evidence type="ECO:0000256" key="3">
    <source>
        <dbReference type="ARBA" id="ARBA00020311"/>
    </source>
</evidence>
<dbReference type="Pfam" id="PF02739">
    <property type="entry name" value="5_3_exonuc_N"/>
    <property type="match status" value="1"/>
</dbReference>
<dbReference type="InterPro" id="IPR018320">
    <property type="entry name" value="DNA_polymerase_1"/>
</dbReference>
<evidence type="ECO:0000313" key="20">
    <source>
        <dbReference type="Proteomes" id="UP000010880"/>
    </source>
</evidence>
<evidence type="ECO:0000256" key="2">
    <source>
        <dbReference type="ARBA" id="ARBA00012417"/>
    </source>
</evidence>
<dbReference type="CDD" id="cd09898">
    <property type="entry name" value="H3TH_53EXO"/>
    <property type="match status" value="1"/>
</dbReference>
<dbReference type="InterPro" id="IPR043502">
    <property type="entry name" value="DNA/RNA_pol_sf"/>
</dbReference>
<evidence type="ECO:0000256" key="13">
    <source>
        <dbReference type="ARBA" id="ARBA00023204"/>
    </source>
</evidence>
<proteinExistence type="inferred from homology"/>
<keyword evidence="4 16" id="KW-0808">Transferase</keyword>
<dbReference type="NCBIfam" id="NF004397">
    <property type="entry name" value="PRK05755.1"/>
    <property type="match status" value="1"/>
</dbReference>
<dbReference type="AlphaFoldDB" id="L0K7A8"/>
<dbReference type="Gene3D" id="1.10.150.20">
    <property type="entry name" value="5' to 3' exonuclease, C-terminal subdomain"/>
    <property type="match status" value="2"/>
</dbReference>
<dbReference type="Gene3D" id="3.40.50.1010">
    <property type="entry name" value="5'-nuclease"/>
    <property type="match status" value="1"/>
</dbReference>
<evidence type="ECO:0000256" key="15">
    <source>
        <dbReference type="NCBIfam" id="TIGR00593"/>
    </source>
</evidence>
<accession>L0K7A8</accession>
<evidence type="ECO:0000256" key="4">
    <source>
        <dbReference type="ARBA" id="ARBA00022679"/>
    </source>
</evidence>
<dbReference type="InterPro" id="IPR020046">
    <property type="entry name" value="5-3_exonucl_a-hlix_arch_N"/>
</dbReference>
<evidence type="ECO:0000256" key="9">
    <source>
        <dbReference type="ARBA" id="ARBA00022801"/>
    </source>
</evidence>
<dbReference type="FunFam" id="1.20.1060.10:FF:000001">
    <property type="entry name" value="DNA polymerase I"/>
    <property type="match status" value="1"/>
</dbReference>
<dbReference type="InterPro" id="IPR036397">
    <property type="entry name" value="RNaseH_sf"/>
</dbReference>
<evidence type="ECO:0000256" key="10">
    <source>
        <dbReference type="ARBA" id="ARBA00022839"/>
    </source>
</evidence>
<dbReference type="Proteomes" id="UP000010880">
    <property type="component" value="Chromosome"/>
</dbReference>
<dbReference type="InterPro" id="IPR054690">
    <property type="entry name" value="DNA_polI_exonuclease"/>
</dbReference>
<evidence type="ECO:0000256" key="7">
    <source>
        <dbReference type="ARBA" id="ARBA00022722"/>
    </source>
</evidence>
<dbReference type="CDD" id="cd06140">
    <property type="entry name" value="DNA_polA_I_Bacillus_like_exo"/>
    <property type="match status" value="1"/>
</dbReference>
<dbReference type="Pfam" id="PF22619">
    <property type="entry name" value="DNA_polI_exo1"/>
    <property type="match status" value="1"/>
</dbReference>
<dbReference type="CDD" id="cd09859">
    <property type="entry name" value="PIN_53EXO"/>
    <property type="match status" value="1"/>
</dbReference>
<evidence type="ECO:0000256" key="11">
    <source>
        <dbReference type="ARBA" id="ARBA00022932"/>
    </source>
</evidence>
<dbReference type="InterPro" id="IPR020045">
    <property type="entry name" value="DNA_polI_H3TH"/>
</dbReference>
<dbReference type="GO" id="GO:0008409">
    <property type="term" value="F:5'-3' exonuclease activity"/>
    <property type="evidence" value="ECO:0007669"/>
    <property type="project" value="UniProtKB-UniRule"/>
</dbReference>
<keyword evidence="11 16" id="KW-0239">DNA-directed DNA polymerase</keyword>
<dbReference type="HOGENOM" id="CLU_004675_0_0_9"/>
<keyword evidence="20" id="KW-1185">Reference proteome</keyword>
<name>L0K7A8_HALHC</name>
<keyword evidence="12 16" id="KW-0238">DNA-binding</keyword>
<keyword evidence="5 16" id="KW-0548">Nucleotidyltransferase</keyword>
<dbReference type="eggNOG" id="COG0258">
    <property type="taxonomic scope" value="Bacteria"/>
</dbReference>
<keyword evidence="8 16" id="KW-0227">DNA damage</keyword>
<dbReference type="InterPro" id="IPR002298">
    <property type="entry name" value="DNA_polymerase_A"/>
</dbReference>
<reference evidence="20" key="1">
    <citation type="submission" date="2012-02" db="EMBL/GenBank/DDBJ databases">
        <title>The complete genome of Halobacteroides halobius DSM 5150.</title>
        <authorList>
            <person name="Lucas S."/>
            <person name="Copeland A."/>
            <person name="Lapidus A."/>
            <person name="Glavina del Rio T."/>
            <person name="Dalin E."/>
            <person name="Tice H."/>
            <person name="Bruce D."/>
            <person name="Goodwin L."/>
            <person name="Pitluck S."/>
            <person name="Peters L."/>
            <person name="Mikhailova N."/>
            <person name="Gu W."/>
            <person name="Kyrpides N."/>
            <person name="Mavromatis K."/>
            <person name="Ivanova N."/>
            <person name="Brettin T."/>
            <person name="Detter J.C."/>
            <person name="Han C."/>
            <person name="Larimer F."/>
            <person name="Land M."/>
            <person name="Hauser L."/>
            <person name="Markowitz V."/>
            <person name="Cheng J.-F."/>
            <person name="Hugenholtz P."/>
            <person name="Woyke T."/>
            <person name="Wu D."/>
            <person name="Tindall B."/>
            <person name="Pomrenke H."/>
            <person name="Brambilla E."/>
            <person name="Klenk H.-P."/>
            <person name="Eisen J.A."/>
        </authorList>
    </citation>
    <scope>NUCLEOTIDE SEQUENCE [LARGE SCALE GENOMIC DNA]</scope>
    <source>
        <strain evidence="20">ATCC 35273 / DSM 5150 / MD-1</strain>
    </source>
</reference>
<keyword evidence="13 16" id="KW-0234">DNA repair</keyword>
<dbReference type="EMBL" id="CP003359">
    <property type="protein sequence ID" value="AGB40420.1"/>
    <property type="molecule type" value="Genomic_DNA"/>
</dbReference>
<evidence type="ECO:0000256" key="6">
    <source>
        <dbReference type="ARBA" id="ARBA00022705"/>
    </source>
</evidence>
<dbReference type="InterPro" id="IPR001098">
    <property type="entry name" value="DNA-dir_DNA_pol_A_palm_dom"/>
</dbReference>